<dbReference type="EMBL" id="JAMRYM010000051">
    <property type="protein sequence ID" value="MCM6763145.1"/>
    <property type="molecule type" value="Genomic_DNA"/>
</dbReference>
<evidence type="ECO:0000256" key="1">
    <source>
        <dbReference type="SAM" id="MobiDB-lite"/>
    </source>
</evidence>
<dbReference type="AlphaFoldDB" id="A0A9X2DY02"/>
<feature type="compositionally biased region" description="Basic and acidic residues" evidence="1">
    <location>
        <begin position="7"/>
        <end position="34"/>
    </location>
</feature>
<evidence type="ECO:0000313" key="3">
    <source>
        <dbReference type="Proteomes" id="UP001155240"/>
    </source>
</evidence>
<name>A0A9X2DY02_9MICO</name>
<gene>
    <name evidence="2" type="ORF">NB037_12025</name>
</gene>
<dbReference type="RefSeq" id="WP_251946072.1">
    <property type="nucleotide sequence ID" value="NZ_JAMRYM010000051.1"/>
</dbReference>
<proteinExistence type="predicted"/>
<accession>A0A9X2DY02</accession>
<sequence>MGEDEITEGRHDDQPKRSESGDRAVRSGRRDAARRPRILPAPTLETDRPTTIGLGDSFAGGFVSALVRGAAA</sequence>
<protein>
    <submittedName>
        <fullName evidence="2">Uncharacterized protein</fullName>
    </submittedName>
</protein>
<evidence type="ECO:0000313" key="2">
    <source>
        <dbReference type="EMBL" id="MCM6763145.1"/>
    </source>
</evidence>
<dbReference type="Proteomes" id="UP001155240">
    <property type="component" value="Unassembled WGS sequence"/>
</dbReference>
<organism evidence="2 3">
    <name type="scientific">Rathayibacter rubneri</name>
    <dbReference type="NCBI Taxonomy" id="2950106"/>
    <lineage>
        <taxon>Bacteria</taxon>
        <taxon>Bacillati</taxon>
        <taxon>Actinomycetota</taxon>
        <taxon>Actinomycetes</taxon>
        <taxon>Micrococcales</taxon>
        <taxon>Microbacteriaceae</taxon>
        <taxon>Rathayibacter</taxon>
    </lineage>
</organism>
<keyword evidence="3" id="KW-1185">Reference proteome</keyword>
<comment type="caution">
    <text evidence="2">The sequence shown here is derived from an EMBL/GenBank/DDBJ whole genome shotgun (WGS) entry which is preliminary data.</text>
</comment>
<feature type="region of interest" description="Disordered" evidence="1">
    <location>
        <begin position="1"/>
        <end position="50"/>
    </location>
</feature>
<reference evidence="2" key="1">
    <citation type="submission" date="2022-06" db="EMBL/GenBank/DDBJ databases">
        <title>Whole genome shotgun sequencing (WGS) of Rathayibacter sp. ZW T2_19, isolated from stored onions (Allium cepa).</title>
        <authorList>
            <person name="Stoll D.A."/>
            <person name="Huch M."/>
        </authorList>
    </citation>
    <scope>NUCLEOTIDE SEQUENCE</scope>
    <source>
        <strain evidence="2">ZW T2_19</strain>
    </source>
</reference>